<protein>
    <submittedName>
        <fullName evidence="3">Phosphate/phosphite/phosphonate ABC transporter substrate-binding protein</fullName>
    </submittedName>
</protein>
<comment type="similarity">
    <text evidence="1">Belongs to the phosphate/phosphite/phosphonate binding protein family.</text>
</comment>
<keyword evidence="4" id="KW-1185">Reference proteome</keyword>
<dbReference type="SUPFAM" id="SSF53850">
    <property type="entry name" value="Periplasmic binding protein-like II"/>
    <property type="match status" value="1"/>
</dbReference>
<evidence type="ECO:0000256" key="2">
    <source>
        <dbReference type="ARBA" id="ARBA00022729"/>
    </source>
</evidence>
<dbReference type="EMBL" id="JACBYF010000006">
    <property type="protein sequence ID" value="NYS47414.1"/>
    <property type="molecule type" value="Genomic_DNA"/>
</dbReference>
<gene>
    <name evidence="3" type="ORF">HZY85_04280</name>
</gene>
<dbReference type="PROSITE" id="PS51257">
    <property type="entry name" value="PROKAR_LIPOPROTEIN"/>
    <property type="match status" value="1"/>
</dbReference>
<accession>A0ABX2T1U9</accession>
<dbReference type="Proteomes" id="UP000531840">
    <property type="component" value="Unassembled WGS sequence"/>
</dbReference>
<reference evidence="3 4" key="1">
    <citation type="submission" date="2020-07" db="EMBL/GenBank/DDBJ databases">
        <title>MOT database genomes.</title>
        <authorList>
            <person name="Joseph S."/>
            <person name="Aduse-Opoku J."/>
            <person name="Hashim A."/>
            <person name="Wade W."/>
            <person name="Curtis M."/>
        </authorList>
    </citation>
    <scope>NUCLEOTIDE SEQUENCE [LARGE SCALE GENOMIC DNA]</scope>
    <source>
        <strain evidence="3 4">CIP 106318</strain>
    </source>
</reference>
<dbReference type="CDD" id="cd01071">
    <property type="entry name" value="PBP2_PhnD_like"/>
    <property type="match status" value="1"/>
</dbReference>
<dbReference type="InterPro" id="IPR005770">
    <property type="entry name" value="PhnD"/>
</dbReference>
<dbReference type="NCBIfam" id="TIGR01098">
    <property type="entry name" value="3A0109s03R"/>
    <property type="match status" value="1"/>
</dbReference>
<comment type="caution">
    <text evidence="3">The sequence shown here is derived from an EMBL/GenBank/DDBJ whole genome shotgun (WGS) entry which is preliminary data.</text>
</comment>
<proteinExistence type="inferred from homology"/>
<sequence length="293" mass="32244">MRKTILLFMSIFLILGLTSCANKEKKEEKVLKMGFVPLNNSETLIEDVKPISEALSKKLGIKVEAFTASNYVGVVEGIGSGSVDFGFMPPFAYLLAKEQSNANPILTAKGKTGMPGYYSYLYTTKNSGIKFVLDLKGKKVAFVDPSSTSGYIYPGAMIIESGLNLEKDVTTIFSGGHDKSLQLLLNGDVDAIGSYDGIAKRYEKDFPSAKDELVEIKESDLIPGITIVSSSSMDKELTEKLKQALKEIESDKETMELFKKLFNITGFSEVDENSYKKVEDTAKIMNVDLKKVK</sequence>
<dbReference type="Pfam" id="PF12974">
    <property type="entry name" value="Phosphonate-bd"/>
    <property type="match status" value="1"/>
</dbReference>
<evidence type="ECO:0000313" key="4">
    <source>
        <dbReference type="Proteomes" id="UP000531840"/>
    </source>
</evidence>
<organism evidence="3 4">
    <name type="scientific">Gemelliphila palaticanis</name>
    <dbReference type="NCBI Taxonomy" id="81950"/>
    <lineage>
        <taxon>Bacteria</taxon>
        <taxon>Bacillati</taxon>
        <taxon>Bacillota</taxon>
        <taxon>Bacilli</taxon>
        <taxon>Bacillales</taxon>
        <taxon>Gemellaceae</taxon>
        <taxon>Gemelliphila</taxon>
    </lineage>
</organism>
<dbReference type="Gene3D" id="3.40.190.10">
    <property type="entry name" value="Periplasmic binding protein-like II"/>
    <property type="match status" value="2"/>
</dbReference>
<name>A0ABX2T1U9_9BACL</name>
<evidence type="ECO:0000313" key="3">
    <source>
        <dbReference type="EMBL" id="NYS47414.1"/>
    </source>
</evidence>
<dbReference type="RefSeq" id="WP_179941200.1">
    <property type="nucleotide sequence ID" value="NZ_JACBYF010000006.1"/>
</dbReference>
<keyword evidence="2" id="KW-0732">Signal</keyword>
<dbReference type="PANTHER" id="PTHR35841:SF1">
    <property type="entry name" value="PHOSPHONATES-BINDING PERIPLASMIC PROTEIN"/>
    <property type="match status" value="1"/>
</dbReference>
<dbReference type="PANTHER" id="PTHR35841">
    <property type="entry name" value="PHOSPHONATES-BINDING PERIPLASMIC PROTEIN"/>
    <property type="match status" value="1"/>
</dbReference>
<evidence type="ECO:0000256" key="1">
    <source>
        <dbReference type="ARBA" id="ARBA00007162"/>
    </source>
</evidence>